<evidence type="ECO:0000256" key="5">
    <source>
        <dbReference type="ARBA" id="ARBA00023295"/>
    </source>
</evidence>
<gene>
    <name evidence="8" type="ORF">ACFSAH_11735</name>
</gene>
<dbReference type="SUPFAM" id="SSF55545">
    <property type="entry name" value="beta-N-acetylhexosaminidase-like domain"/>
    <property type="match status" value="1"/>
</dbReference>
<reference evidence="9" key="1">
    <citation type="journal article" date="2019" name="Int. J. Syst. Evol. Microbiol.">
        <title>The Global Catalogue of Microorganisms (GCM) 10K type strain sequencing project: providing services to taxonomists for standard genome sequencing and annotation.</title>
        <authorList>
            <consortium name="The Broad Institute Genomics Platform"/>
            <consortium name="The Broad Institute Genome Sequencing Center for Infectious Disease"/>
            <person name="Wu L."/>
            <person name="Ma J."/>
        </authorList>
    </citation>
    <scope>NUCLEOTIDE SEQUENCE [LARGE SCALE GENOMIC DNA]</scope>
    <source>
        <strain evidence="9">CCUG 53762</strain>
    </source>
</reference>
<protein>
    <recommendedName>
        <fullName evidence="3">beta-N-acetylhexosaminidase</fullName>
        <ecNumber evidence="3">3.2.1.52</ecNumber>
    </recommendedName>
</protein>
<dbReference type="InterPro" id="IPR017853">
    <property type="entry name" value="GH"/>
</dbReference>
<dbReference type="CDD" id="cd06563">
    <property type="entry name" value="GH20_chitobiase-like"/>
    <property type="match status" value="1"/>
</dbReference>
<dbReference type="Pfam" id="PF02838">
    <property type="entry name" value="Glyco_hydro_20b"/>
    <property type="match status" value="1"/>
</dbReference>
<dbReference type="Pfam" id="PF07691">
    <property type="entry name" value="PA14"/>
    <property type="match status" value="1"/>
</dbReference>
<keyword evidence="4" id="KW-0378">Hydrolase</keyword>
<dbReference type="InterPro" id="IPR026876">
    <property type="entry name" value="Fn3_assoc_repeat"/>
</dbReference>
<sequence>MRKLYLVLLSLLACTFVFAQNKNYGIIPMPNSIQERNGFFKLDQETAIIFNTAEDRKSAELFRDLVKSTEGIELVIAKNFIQKPKTLISFNSSPDFKDEAYRLTISADQILIEGKAKGVFYGTQSLSQLYLANRLNENKLPQLLINDEPRFAYRGMHLDVGRHLFPVSFIKKYIDLMAMYKLNNFHWHLTEDQGWRLEIKKYPKLTEIGAYRKQTVIGNYHQTFPRIYDGVKYGGFYTQEEAREVVAYAASKYINVIPEIELPGHSLAVLTAYPELACGKHPGPFKVAEMWGVFPDIYCAGKEETFHFLEDVLTEVLDIFPSKFIHIGGDEAPKDRWKTCEFCQKRIKHQKLKDEHELQSYFIHRMEKFLNKKGRDIIGWDEILEGGLAPNATVMSWRGEKGGIEAARQKHNVIMTPSNQGLYFDHIQGRTDQEPTTIGGNGFIERVYNYNPASSALTAEQQQYVIGVQANLWTEYIPTSNKVEYMLLPRLMALSEIAWTQIANKNYKNFNEDRLPMHLAELDKQYLSYRVPEVIGAKDTSINVTGSYDFKWKAPVVGAHIYYTIDGSNPDETAMLYKGDLTVNVPKGESREVKSIAITQNNRRGKIVATKLFNRDAFEAQQPAFTLTKGSLKYYYIPGKFTTTLELDTNTATQKGTVDAINLAKIKNKAREYGLVYTGYINVNEDATFEFSLSSNDGSRLYIDDEQIIENDGRIFQYERSAGVPLKKGLHKIRITYFDNGPASALKFYVKGTDNKKIELPSVMMFN</sequence>
<dbReference type="PROSITE" id="PS51820">
    <property type="entry name" value="PA14"/>
    <property type="match status" value="1"/>
</dbReference>
<dbReference type="Gene3D" id="3.20.20.80">
    <property type="entry name" value="Glycosidases"/>
    <property type="match status" value="1"/>
</dbReference>
<organism evidence="8 9">
    <name type="scientific">Pseudopedobacter beijingensis</name>
    <dbReference type="NCBI Taxonomy" id="1207056"/>
    <lineage>
        <taxon>Bacteria</taxon>
        <taxon>Pseudomonadati</taxon>
        <taxon>Bacteroidota</taxon>
        <taxon>Sphingobacteriia</taxon>
        <taxon>Sphingobacteriales</taxon>
        <taxon>Sphingobacteriaceae</taxon>
        <taxon>Pseudopedobacter</taxon>
    </lineage>
</organism>
<dbReference type="InterPro" id="IPR015883">
    <property type="entry name" value="Glyco_hydro_20_cat"/>
</dbReference>
<feature type="chain" id="PRO_5045261401" description="beta-N-acetylhexosaminidase" evidence="6">
    <location>
        <begin position="20"/>
        <end position="767"/>
    </location>
</feature>
<evidence type="ECO:0000256" key="4">
    <source>
        <dbReference type="ARBA" id="ARBA00022801"/>
    </source>
</evidence>
<evidence type="ECO:0000256" key="3">
    <source>
        <dbReference type="ARBA" id="ARBA00012663"/>
    </source>
</evidence>
<dbReference type="RefSeq" id="WP_379662931.1">
    <property type="nucleotide sequence ID" value="NZ_JBHUDG010000018.1"/>
</dbReference>
<dbReference type="Proteomes" id="UP001597118">
    <property type="component" value="Unassembled WGS sequence"/>
</dbReference>
<keyword evidence="9" id="KW-1185">Reference proteome</keyword>
<dbReference type="SUPFAM" id="SSF56988">
    <property type="entry name" value="Anthrax protective antigen"/>
    <property type="match status" value="1"/>
</dbReference>
<evidence type="ECO:0000259" key="7">
    <source>
        <dbReference type="PROSITE" id="PS51820"/>
    </source>
</evidence>
<feature type="signal peptide" evidence="6">
    <location>
        <begin position="1"/>
        <end position="19"/>
    </location>
</feature>
<keyword evidence="6" id="KW-0732">Signal</keyword>
<dbReference type="Gene3D" id="3.90.182.10">
    <property type="entry name" value="Toxin - Anthrax Protective Antigen,domain 1"/>
    <property type="match status" value="1"/>
</dbReference>
<dbReference type="InterPro" id="IPR011658">
    <property type="entry name" value="PA14_dom"/>
</dbReference>
<dbReference type="SUPFAM" id="SSF51445">
    <property type="entry name" value="(Trans)glycosidases"/>
    <property type="match status" value="1"/>
</dbReference>
<dbReference type="PANTHER" id="PTHR22600">
    <property type="entry name" value="BETA-HEXOSAMINIDASE"/>
    <property type="match status" value="1"/>
</dbReference>
<dbReference type="Pfam" id="PF13287">
    <property type="entry name" value="Fn3_assoc"/>
    <property type="match status" value="1"/>
</dbReference>
<name>A0ABW4IDX1_9SPHI</name>
<comment type="similarity">
    <text evidence="2">Belongs to the glycosyl hydrolase 20 family.</text>
</comment>
<feature type="domain" description="PA14" evidence="7">
    <location>
        <begin position="626"/>
        <end position="764"/>
    </location>
</feature>
<dbReference type="EC" id="3.2.1.52" evidence="3"/>
<keyword evidence="5" id="KW-0326">Glycosidase</keyword>
<dbReference type="EMBL" id="JBHUDG010000018">
    <property type="protein sequence ID" value="MFD1630554.1"/>
    <property type="molecule type" value="Genomic_DNA"/>
</dbReference>
<accession>A0ABW4IDX1</accession>
<dbReference type="InterPro" id="IPR037524">
    <property type="entry name" value="PA14/GLEYA"/>
</dbReference>
<evidence type="ECO:0000256" key="1">
    <source>
        <dbReference type="ARBA" id="ARBA00001231"/>
    </source>
</evidence>
<dbReference type="SMART" id="SM00758">
    <property type="entry name" value="PA14"/>
    <property type="match status" value="1"/>
</dbReference>
<proteinExistence type="inferred from homology"/>
<dbReference type="Pfam" id="PF00728">
    <property type="entry name" value="Glyco_hydro_20"/>
    <property type="match status" value="1"/>
</dbReference>
<dbReference type="InterPro" id="IPR029018">
    <property type="entry name" value="Hex-like_dom2"/>
</dbReference>
<dbReference type="InterPro" id="IPR015882">
    <property type="entry name" value="HEX_bac_N"/>
</dbReference>
<dbReference type="Gene3D" id="3.30.379.10">
    <property type="entry name" value="Chitobiase/beta-hexosaminidase domain 2-like"/>
    <property type="match status" value="1"/>
</dbReference>
<evidence type="ECO:0000313" key="9">
    <source>
        <dbReference type="Proteomes" id="UP001597118"/>
    </source>
</evidence>
<dbReference type="InterPro" id="IPR025705">
    <property type="entry name" value="Beta_hexosaminidase_sua/sub"/>
</dbReference>
<evidence type="ECO:0000256" key="6">
    <source>
        <dbReference type="SAM" id="SignalP"/>
    </source>
</evidence>
<comment type="catalytic activity">
    <reaction evidence="1">
        <text>Hydrolysis of terminal non-reducing N-acetyl-D-hexosamine residues in N-acetyl-beta-D-hexosaminides.</text>
        <dbReference type="EC" id="3.2.1.52"/>
    </reaction>
</comment>
<evidence type="ECO:0000313" key="8">
    <source>
        <dbReference type="EMBL" id="MFD1630554.1"/>
    </source>
</evidence>
<dbReference type="PRINTS" id="PR00738">
    <property type="entry name" value="GLHYDRLASE20"/>
</dbReference>
<dbReference type="PANTHER" id="PTHR22600:SF57">
    <property type="entry name" value="BETA-N-ACETYLHEXOSAMINIDASE"/>
    <property type="match status" value="1"/>
</dbReference>
<evidence type="ECO:0000256" key="2">
    <source>
        <dbReference type="ARBA" id="ARBA00006285"/>
    </source>
</evidence>
<comment type="caution">
    <text evidence="8">The sequence shown here is derived from an EMBL/GenBank/DDBJ whole genome shotgun (WGS) entry which is preliminary data.</text>
</comment>